<evidence type="ECO:0000313" key="2">
    <source>
        <dbReference type="Proteomes" id="UP000609879"/>
    </source>
</evidence>
<dbReference type="EMBL" id="BOMI01000114">
    <property type="protein sequence ID" value="GID77108.1"/>
    <property type="molecule type" value="Genomic_DNA"/>
</dbReference>
<keyword evidence="2" id="KW-1185">Reference proteome</keyword>
<proteinExistence type="predicted"/>
<comment type="caution">
    <text evidence="1">The sequence shown here is derived from an EMBL/GenBank/DDBJ whole genome shotgun (WGS) entry which is preliminary data.</text>
</comment>
<sequence length="60" mass="6823">MPAESWYEHCFIRSRRLHRDFGANIQAIINPDGLPIWTADALPGHLHDLSCARELGVTRP</sequence>
<name>A0ABQ3YAS5_9ACTN</name>
<dbReference type="Proteomes" id="UP000609879">
    <property type="component" value="Unassembled WGS sequence"/>
</dbReference>
<accession>A0ABQ3YAS5</accession>
<evidence type="ECO:0000313" key="1">
    <source>
        <dbReference type="EMBL" id="GID77108.1"/>
    </source>
</evidence>
<organism evidence="1 2">
    <name type="scientific">Paractinoplanes deccanensis</name>
    <dbReference type="NCBI Taxonomy" id="113561"/>
    <lineage>
        <taxon>Bacteria</taxon>
        <taxon>Bacillati</taxon>
        <taxon>Actinomycetota</taxon>
        <taxon>Actinomycetes</taxon>
        <taxon>Micromonosporales</taxon>
        <taxon>Micromonosporaceae</taxon>
        <taxon>Paractinoplanes</taxon>
    </lineage>
</organism>
<evidence type="ECO:0008006" key="3">
    <source>
        <dbReference type="Google" id="ProtNLM"/>
    </source>
</evidence>
<protein>
    <recommendedName>
        <fullName evidence="3">Transposase</fullName>
    </recommendedName>
</protein>
<gene>
    <name evidence="1" type="ORF">Ade02nite_57490</name>
</gene>
<reference evidence="1 2" key="1">
    <citation type="submission" date="2021-01" db="EMBL/GenBank/DDBJ databases">
        <title>Whole genome shotgun sequence of Actinoplanes deccanensis NBRC 13994.</title>
        <authorList>
            <person name="Komaki H."/>
            <person name="Tamura T."/>
        </authorList>
    </citation>
    <scope>NUCLEOTIDE SEQUENCE [LARGE SCALE GENOMIC DNA]</scope>
    <source>
        <strain evidence="1 2">NBRC 13994</strain>
    </source>
</reference>